<reference evidence="3" key="3">
    <citation type="submission" date="2015-06" db="UniProtKB">
        <authorList>
            <consortium name="EnsemblMetazoa"/>
        </authorList>
    </citation>
    <scope>IDENTIFICATION</scope>
</reference>
<gene>
    <name evidence="3" type="primary">20205316</name>
    <name evidence="2" type="ORF">HELRODRAFT_175231</name>
</gene>
<name>T1F917_HELRO</name>
<evidence type="ECO:0000313" key="4">
    <source>
        <dbReference type="Proteomes" id="UP000015101"/>
    </source>
</evidence>
<dbReference type="EMBL" id="KB096864">
    <property type="protein sequence ID" value="ESO00754.1"/>
    <property type="molecule type" value="Genomic_DNA"/>
</dbReference>
<accession>T1F917</accession>
<protein>
    <submittedName>
        <fullName evidence="2 3">Uncharacterized protein</fullName>
    </submittedName>
</protein>
<dbReference type="Proteomes" id="UP000015101">
    <property type="component" value="Unassembled WGS sequence"/>
</dbReference>
<keyword evidence="1" id="KW-0812">Transmembrane</keyword>
<evidence type="ECO:0000313" key="3">
    <source>
        <dbReference type="EnsemblMetazoa" id="HelroP175231"/>
    </source>
</evidence>
<dbReference type="KEGG" id="hro:HELRODRAFT_175231"/>
<sequence>MITGDGNKIRVDAASNTGAGNKIWSSAGANTTCWRKNPGRCWRDDYEPTPELFSHPTPFCCCGPSTSRHRCRHSASILPENFAIWALSTTREVALRKEIRNADVAGLSIELEGTTGFTEVAILVVVAMFVFLVVAAIFVFLVVAAKDVTLVIS</sequence>
<dbReference type="RefSeq" id="XP_009020925.1">
    <property type="nucleotide sequence ID" value="XM_009022677.1"/>
</dbReference>
<organism evidence="3 4">
    <name type="scientific">Helobdella robusta</name>
    <name type="common">Californian leech</name>
    <dbReference type="NCBI Taxonomy" id="6412"/>
    <lineage>
        <taxon>Eukaryota</taxon>
        <taxon>Metazoa</taxon>
        <taxon>Spiralia</taxon>
        <taxon>Lophotrochozoa</taxon>
        <taxon>Annelida</taxon>
        <taxon>Clitellata</taxon>
        <taxon>Hirudinea</taxon>
        <taxon>Rhynchobdellida</taxon>
        <taxon>Glossiphoniidae</taxon>
        <taxon>Helobdella</taxon>
    </lineage>
</organism>
<reference evidence="4" key="1">
    <citation type="submission" date="2012-12" db="EMBL/GenBank/DDBJ databases">
        <authorList>
            <person name="Hellsten U."/>
            <person name="Grimwood J."/>
            <person name="Chapman J.A."/>
            <person name="Shapiro H."/>
            <person name="Aerts A."/>
            <person name="Otillar R.P."/>
            <person name="Terry A.Y."/>
            <person name="Boore J.L."/>
            <person name="Simakov O."/>
            <person name="Marletaz F."/>
            <person name="Cho S.-J."/>
            <person name="Edsinger-Gonzales E."/>
            <person name="Havlak P."/>
            <person name="Kuo D.-H."/>
            <person name="Larsson T."/>
            <person name="Lv J."/>
            <person name="Arendt D."/>
            <person name="Savage R."/>
            <person name="Osoegawa K."/>
            <person name="de Jong P."/>
            <person name="Lindberg D.R."/>
            <person name="Seaver E.C."/>
            <person name="Weisblat D.A."/>
            <person name="Putnam N.H."/>
            <person name="Grigoriev I.V."/>
            <person name="Rokhsar D.S."/>
        </authorList>
    </citation>
    <scope>NUCLEOTIDE SEQUENCE</scope>
</reference>
<proteinExistence type="predicted"/>
<keyword evidence="1" id="KW-0472">Membrane</keyword>
<dbReference type="InParanoid" id="T1F917"/>
<evidence type="ECO:0000313" key="2">
    <source>
        <dbReference type="EMBL" id="ESO00754.1"/>
    </source>
</evidence>
<dbReference type="GeneID" id="20205316"/>
<dbReference type="AlphaFoldDB" id="T1F917"/>
<dbReference type="CTD" id="20205316"/>
<keyword evidence="4" id="KW-1185">Reference proteome</keyword>
<evidence type="ECO:0000256" key="1">
    <source>
        <dbReference type="SAM" id="Phobius"/>
    </source>
</evidence>
<feature type="transmembrane region" description="Helical" evidence="1">
    <location>
        <begin position="120"/>
        <end position="145"/>
    </location>
</feature>
<reference evidence="2 4" key="2">
    <citation type="journal article" date="2013" name="Nature">
        <title>Insights into bilaterian evolution from three spiralian genomes.</title>
        <authorList>
            <person name="Simakov O."/>
            <person name="Marletaz F."/>
            <person name="Cho S.J."/>
            <person name="Edsinger-Gonzales E."/>
            <person name="Havlak P."/>
            <person name="Hellsten U."/>
            <person name="Kuo D.H."/>
            <person name="Larsson T."/>
            <person name="Lv J."/>
            <person name="Arendt D."/>
            <person name="Savage R."/>
            <person name="Osoegawa K."/>
            <person name="de Jong P."/>
            <person name="Grimwood J."/>
            <person name="Chapman J.A."/>
            <person name="Shapiro H."/>
            <person name="Aerts A."/>
            <person name="Otillar R.P."/>
            <person name="Terry A.Y."/>
            <person name="Boore J.L."/>
            <person name="Grigoriev I.V."/>
            <person name="Lindberg D.R."/>
            <person name="Seaver E.C."/>
            <person name="Weisblat D.A."/>
            <person name="Putnam N.H."/>
            <person name="Rokhsar D.S."/>
        </authorList>
    </citation>
    <scope>NUCLEOTIDE SEQUENCE</scope>
</reference>
<dbReference type="EMBL" id="AMQM01005178">
    <property type="status" value="NOT_ANNOTATED_CDS"/>
    <property type="molecule type" value="Genomic_DNA"/>
</dbReference>
<dbReference type="EnsemblMetazoa" id="HelroT175231">
    <property type="protein sequence ID" value="HelroP175231"/>
    <property type="gene ID" value="HelroG175231"/>
</dbReference>
<dbReference type="HOGENOM" id="CLU_1715251_0_0_1"/>
<keyword evidence="1" id="KW-1133">Transmembrane helix</keyword>